<accession>A0ABR7MVB6</accession>
<dbReference type="SMART" id="SM00304">
    <property type="entry name" value="HAMP"/>
    <property type="match status" value="1"/>
</dbReference>
<dbReference type="InterPro" id="IPR029151">
    <property type="entry name" value="Sensor-like_sf"/>
</dbReference>
<dbReference type="InterPro" id="IPR003660">
    <property type="entry name" value="HAMP_dom"/>
</dbReference>
<dbReference type="Gene3D" id="6.10.340.10">
    <property type="match status" value="1"/>
</dbReference>
<dbReference type="InterPro" id="IPR004089">
    <property type="entry name" value="MCPsignal_dom"/>
</dbReference>
<evidence type="ECO:0000313" key="8">
    <source>
        <dbReference type="Proteomes" id="UP000637513"/>
    </source>
</evidence>
<dbReference type="RefSeq" id="WP_249304913.1">
    <property type="nucleotide sequence ID" value="NZ_JACRSW010000030.1"/>
</dbReference>
<dbReference type="PROSITE" id="PS50111">
    <property type="entry name" value="CHEMOTAXIS_TRANSDUC_2"/>
    <property type="match status" value="1"/>
</dbReference>
<dbReference type="EMBL" id="JACRSW010000030">
    <property type="protein sequence ID" value="MBC8557619.1"/>
    <property type="molecule type" value="Genomic_DNA"/>
</dbReference>
<dbReference type="Pfam" id="PF00015">
    <property type="entry name" value="MCPsignal"/>
    <property type="match status" value="1"/>
</dbReference>
<feature type="domain" description="HAMP" evidence="6">
    <location>
        <begin position="223"/>
        <end position="277"/>
    </location>
</feature>
<evidence type="ECO:0000313" key="7">
    <source>
        <dbReference type="EMBL" id="MBC8557619.1"/>
    </source>
</evidence>
<evidence type="ECO:0000256" key="2">
    <source>
        <dbReference type="ARBA" id="ARBA00029447"/>
    </source>
</evidence>
<dbReference type="SUPFAM" id="SSF58104">
    <property type="entry name" value="Methyl-accepting chemotaxis protein (MCP) signaling domain"/>
    <property type="match status" value="1"/>
</dbReference>
<keyword evidence="4" id="KW-1133">Transmembrane helix</keyword>
<keyword evidence="8" id="KW-1185">Reference proteome</keyword>
<dbReference type="PANTHER" id="PTHR32089">
    <property type="entry name" value="METHYL-ACCEPTING CHEMOTAXIS PROTEIN MCPB"/>
    <property type="match status" value="1"/>
</dbReference>
<dbReference type="SMART" id="SM00283">
    <property type="entry name" value="MA"/>
    <property type="match status" value="1"/>
</dbReference>
<feature type="transmembrane region" description="Helical" evidence="4">
    <location>
        <begin position="26"/>
        <end position="46"/>
    </location>
</feature>
<comment type="caution">
    <text evidence="7">The sequence shown here is derived from an EMBL/GenBank/DDBJ whole genome shotgun (WGS) entry which is preliminary data.</text>
</comment>
<feature type="domain" description="Methyl-accepting transducer" evidence="5">
    <location>
        <begin position="310"/>
        <end position="565"/>
    </location>
</feature>
<reference evidence="7 8" key="1">
    <citation type="submission" date="2020-08" db="EMBL/GenBank/DDBJ databases">
        <title>Genome public.</title>
        <authorList>
            <person name="Liu C."/>
            <person name="Sun Q."/>
        </authorList>
    </citation>
    <scope>NUCLEOTIDE SEQUENCE [LARGE SCALE GENOMIC DNA]</scope>
    <source>
        <strain evidence="7 8">BX3</strain>
    </source>
</reference>
<keyword evidence="1 3" id="KW-0807">Transducer</keyword>
<keyword evidence="4" id="KW-0812">Transmembrane</keyword>
<sequence>MGKNKIRAKGTKMGNTKKHWNIRTKIMAGMIICVLIVMNLIGWSFIIQARNTMLEQCKKTAKSSAKIAAKRIDGDLLEQIKKGDEGTDHYKEMLEQLQVFLAGDDIKYIYTMRMDDNKLEFVVDADTKDGAAIGEEYEIYDEIADAFKGNVTVDREMTSDEWGDFYSAFAPVYNSSKQIVGIVGVDCSASAIRTQQNTFIRQFILIGFAGLIVAIVLSLIISRVLSRSVSTIAGKMSELAMKEGDLTQKIHVKSKDEVGDIAKSLNVFLENLREIVQNIGTNEHKLLENAEHVNDIVVSSANEVSQVNVVMNEMGDNVLEMSDLVHKIAQNAKNNHDKISSVMSETKSKTEYINHVGEKAQKLEKDAISAKEHIESALDRIGQTLEEKIAGSKDVERISELTDQILEIADQTNLLALNASIESARAGESGRGFAVVAGQIGKLAEQSSETAEEIQTLNAYIINVVDQLAEASFELLNMVKGNVMSDYDVLVHTGKEYANDANGFRELMTVFEEHINEIQQSMNRINEYVDQIMNGFDKQKEEVLNNSEHISQMDEEFKEIVNAVQDNKEIVDELEKIIKQFKI</sequence>
<protein>
    <submittedName>
        <fullName evidence="7">HAMP domain-containing protein</fullName>
    </submittedName>
</protein>
<dbReference type="CDD" id="cd06225">
    <property type="entry name" value="HAMP"/>
    <property type="match status" value="1"/>
</dbReference>
<proteinExistence type="inferred from homology"/>
<evidence type="ECO:0000256" key="1">
    <source>
        <dbReference type="ARBA" id="ARBA00023224"/>
    </source>
</evidence>
<dbReference type="PANTHER" id="PTHR32089:SF112">
    <property type="entry name" value="LYSOZYME-LIKE PROTEIN-RELATED"/>
    <property type="match status" value="1"/>
</dbReference>
<gene>
    <name evidence="7" type="ORF">H8700_07840</name>
</gene>
<dbReference type="SUPFAM" id="SSF103190">
    <property type="entry name" value="Sensory domain-like"/>
    <property type="match status" value="1"/>
</dbReference>
<evidence type="ECO:0000259" key="5">
    <source>
        <dbReference type="PROSITE" id="PS50111"/>
    </source>
</evidence>
<dbReference type="Proteomes" id="UP000637513">
    <property type="component" value="Unassembled WGS sequence"/>
</dbReference>
<name>A0ABR7MVB6_9FIRM</name>
<evidence type="ECO:0000259" key="6">
    <source>
        <dbReference type="PROSITE" id="PS50885"/>
    </source>
</evidence>
<dbReference type="Pfam" id="PF00672">
    <property type="entry name" value="HAMP"/>
    <property type="match status" value="1"/>
</dbReference>
<dbReference type="PROSITE" id="PS50885">
    <property type="entry name" value="HAMP"/>
    <property type="match status" value="1"/>
</dbReference>
<comment type="similarity">
    <text evidence="2">Belongs to the methyl-accepting chemotaxis (MCP) protein family.</text>
</comment>
<evidence type="ECO:0000256" key="4">
    <source>
        <dbReference type="SAM" id="Phobius"/>
    </source>
</evidence>
<keyword evidence="4" id="KW-0472">Membrane</keyword>
<dbReference type="Gene3D" id="1.10.287.950">
    <property type="entry name" value="Methyl-accepting chemotaxis protein"/>
    <property type="match status" value="1"/>
</dbReference>
<organism evidence="7 8">
    <name type="scientific">Jutongia hominis</name>
    <dbReference type="NCBI Taxonomy" id="2763664"/>
    <lineage>
        <taxon>Bacteria</taxon>
        <taxon>Bacillati</taxon>
        <taxon>Bacillota</taxon>
        <taxon>Clostridia</taxon>
        <taxon>Lachnospirales</taxon>
        <taxon>Lachnospiraceae</taxon>
        <taxon>Jutongia</taxon>
    </lineage>
</organism>
<evidence type="ECO:0000256" key="3">
    <source>
        <dbReference type="PROSITE-ProRule" id="PRU00284"/>
    </source>
</evidence>
<feature type="transmembrane region" description="Helical" evidence="4">
    <location>
        <begin position="203"/>
        <end position="226"/>
    </location>
</feature>